<dbReference type="InterPro" id="IPR007504">
    <property type="entry name" value="H/ACA_rnp_Gar1/Naf1"/>
</dbReference>
<keyword evidence="3 7" id="KW-0698">rRNA processing</keyword>
<feature type="region of interest" description="Disordered" evidence="8">
    <location>
        <begin position="85"/>
        <end position="157"/>
    </location>
</feature>
<dbReference type="InterPro" id="IPR040309">
    <property type="entry name" value="Naf1"/>
</dbReference>
<dbReference type="Pfam" id="PF04410">
    <property type="entry name" value="Gar1"/>
    <property type="match status" value="1"/>
</dbReference>
<dbReference type="PANTHER" id="PTHR31633">
    <property type="entry name" value="H/ACA RIBONUCLEOPROTEIN COMPLEX NON-CORE SUBUNIT NAF1"/>
    <property type="match status" value="1"/>
</dbReference>
<comment type="function">
    <text evidence="7">Required for ribosome biogenesis. Part of a complex which catalyzes pseudouridylation of rRNA. This involves the isomerization of uridine such that the ribose is subsequently attached to C5, instead of the normal N1. Pseudouridine ("psi") residues may serve to stabilize the conformation of rRNAs.</text>
</comment>
<comment type="caution">
    <text evidence="9">The sequence shown here is derived from an EMBL/GenBank/DDBJ whole genome shotgun (WGS) entry which is preliminary data.</text>
</comment>
<keyword evidence="6 7" id="KW-0539">Nucleus</keyword>
<dbReference type="Gene3D" id="2.40.10.230">
    <property type="entry name" value="Probable tRNA pseudouridine synthase domain"/>
    <property type="match status" value="1"/>
</dbReference>
<dbReference type="EMBL" id="LCTV02000017">
    <property type="protein sequence ID" value="PRQ69981.1"/>
    <property type="molecule type" value="Genomic_DNA"/>
</dbReference>
<evidence type="ECO:0000256" key="7">
    <source>
        <dbReference type="RuleBase" id="RU364004"/>
    </source>
</evidence>
<dbReference type="GO" id="GO:0006364">
    <property type="term" value="P:rRNA processing"/>
    <property type="evidence" value="ECO:0007669"/>
    <property type="project" value="UniProtKB-KW"/>
</dbReference>
<evidence type="ECO:0000313" key="10">
    <source>
        <dbReference type="Proteomes" id="UP000239560"/>
    </source>
</evidence>
<evidence type="ECO:0000256" key="4">
    <source>
        <dbReference type="ARBA" id="ARBA00022553"/>
    </source>
</evidence>
<dbReference type="GO" id="GO:0003723">
    <property type="term" value="F:RNA binding"/>
    <property type="evidence" value="ECO:0007669"/>
    <property type="project" value="UniProtKB-KW"/>
</dbReference>
<keyword evidence="2 7" id="KW-0690">Ribosome biogenesis</keyword>
<keyword evidence="4" id="KW-0597">Phosphoprotein</keyword>
<dbReference type="AlphaFoldDB" id="A0A2S9ZW54"/>
<sequence>MTRSRWKARRSSGDGKSCCRLRRRCGRRACRGEQRYRKKMLLQGRKNRRTSAAMSRSRRRIRWQTSAYLWLVWLHLTQLILSRSLSSDSSDSDSDSSSSESDSTTGAPQGGRRNRRNRQRAASVASDIDDDESGIVSSKTAPKTEHEVVEPDVAPPAVQKLDENAEIAKFGKVESVIENVVVVKAETGGDWRVLDEGTVVCWEDKTVIGTIFETFGSVQQPFYSIRFPSSAPPDRTVFTISRPVFYSPNLASFVFTRDLRHIKGSDASNIWDEERISSRATSRLLRRHRRRAFVRDDSFASSYRSDGSATTSSHGRREAAAWASGSTNV</sequence>
<protein>
    <recommendedName>
        <fullName evidence="7">H/ACA ribonucleoprotein complex subunit</fullName>
    </recommendedName>
</protein>
<dbReference type="Proteomes" id="UP000239560">
    <property type="component" value="Unassembled WGS sequence"/>
</dbReference>
<feature type="compositionally biased region" description="Low complexity" evidence="8">
    <location>
        <begin position="85"/>
        <end position="103"/>
    </location>
</feature>
<proteinExistence type="inferred from homology"/>
<evidence type="ECO:0000313" key="9">
    <source>
        <dbReference type="EMBL" id="PRQ69981.1"/>
    </source>
</evidence>
<gene>
    <name evidence="9" type="ORF">AAT19DRAFT_11634</name>
</gene>
<dbReference type="GO" id="GO:0000493">
    <property type="term" value="P:box H/ACA snoRNP assembly"/>
    <property type="evidence" value="ECO:0007669"/>
    <property type="project" value="InterPro"/>
</dbReference>
<reference evidence="9 10" key="1">
    <citation type="journal article" date="2018" name="Elife">
        <title>Functional genomics of lipid metabolism in the oleaginous yeast Rhodosporidium toruloides.</title>
        <authorList>
            <person name="Coradetti S.T."/>
            <person name="Pinel D."/>
            <person name="Geiselman G."/>
            <person name="Ito M."/>
            <person name="Mondo S."/>
            <person name="Reilly M.C."/>
            <person name="Cheng Y.F."/>
            <person name="Bauer S."/>
            <person name="Grigoriev I."/>
            <person name="Gladden J.M."/>
            <person name="Simmons B.A."/>
            <person name="Brem R."/>
            <person name="Arkin A.P."/>
            <person name="Skerker J.M."/>
        </authorList>
    </citation>
    <scope>NUCLEOTIDE SEQUENCE [LARGE SCALE GENOMIC DNA]</scope>
    <source>
        <strain evidence="9 10">NBRC 0880</strain>
    </source>
</reference>
<evidence type="ECO:0000256" key="5">
    <source>
        <dbReference type="ARBA" id="ARBA00022884"/>
    </source>
</evidence>
<name>A0A2S9ZW54_RHOTO</name>
<evidence type="ECO:0000256" key="2">
    <source>
        <dbReference type="ARBA" id="ARBA00022517"/>
    </source>
</evidence>
<dbReference type="GO" id="GO:0005732">
    <property type="term" value="C:sno(s)RNA-containing ribonucleoprotein complex"/>
    <property type="evidence" value="ECO:0007669"/>
    <property type="project" value="InterPro"/>
</dbReference>
<evidence type="ECO:0000256" key="3">
    <source>
        <dbReference type="ARBA" id="ARBA00022552"/>
    </source>
</evidence>
<dbReference type="OrthoDB" id="21550at2759"/>
<accession>A0A2S9ZW54</accession>
<comment type="subunit">
    <text evidence="7">Component of the small nucleolar ribonucleoprotein particles containing H/ACA-type snoRNAs (H/ACA snoRNPs).</text>
</comment>
<comment type="similarity">
    <text evidence="7">Belongs to the GAR1 family.</text>
</comment>
<comment type="similarity">
    <text evidence="1">Belongs to the NAF1 family.</text>
</comment>
<dbReference type="SUPFAM" id="SSF50447">
    <property type="entry name" value="Translation proteins"/>
    <property type="match status" value="1"/>
</dbReference>
<keyword evidence="5 7" id="KW-0694">RNA-binding</keyword>
<dbReference type="InterPro" id="IPR009000">
    <property type="entry name" value="Transl_B-barrel_sf"/>
</dbReference>
<dbReference type="GO" id="GO:0005730">
    <property type="term" value="C:nucleolus"/>
    <property type="evidence" value="ECO:0007669"/>
    <property type="project" value="UniProtKB-SubCell"/>
</dbReference>
<comment type="subcellular location">
    <subcellularLocation>
        <location evidence="7">Nucleus</location>
        <location evidence="7">Nucleolus</location>
    </subcellularLocation>
</comment>
<dbReference type="GO" id="GO:0001522">
    <property type="term" value="P:pseudouridine synthesis"/>
    <property type="evidence" value="ECO:0007669"/>
    <property type="project" value="InterPro"/>
</dbReference>
<organism evidence="9 10">
    <name type="scientific">Rhodotorula toruloides</name>
    <name type="common">Yeast</name>
    <name type="synonym">Rhodosporidium toruloides</name>
    <dbReference type="NCBI Taxonomy" id="5286"/>
    <lineage>
        <taxon>Eukaryota</taxon>
        <taxon>Fungi</taxon>
        <taxon>Dikarya</taxon>
        <taxon>Basidiomycota</taxon>
        <taxon>Pucciniomycotina</taxon>
        <taxon>Microbotryomycetes</taxon>
        <taxon>Sporidiobolales</taxon>
        <taxon>Sporidiobolaceae</taxon>
        <taxon>Rhodotorula</taxon>
    </lineage>
</organism>
<feature type="compositionally biased region" description="Polar residues" evidence="8">
    <location>
        <begin position="301"/>
        <end position="313"/>
    </location>
</feature>
<evidence type="ECO:0000256" key="8">
    <source>
        <dbReference type="SAM" id="MobiDB-lite"/>
    </source>
</evidence>
<evidence type="ECO:0000256" key="6">
    <source>
        <dbReference type="ARBA" id="ARBA00023242"/>
    </source>
</evidence>
<dbReference type="PANTHER" id="PTHR31633:SF1">
    <property type="entry name" value="H_ACA RIBONUCLEOPROTEIN COMPLEX NON-CORE SUBUNIT NAF1"/>
    <property type="match status" value="1"/>
</dbReference>
<feature type="region of interest" description="Disordered" evidence="8">
    <location>
        <begin position="301"/>
        <end position="329"/>
    </location>
</feature>
<evidence type="ECO:0000256" key="1">
    <source>
        <dbReference type="ARBA" id="ARBA00009801"/>
    </source>
</evidence>
<dbReference type="InterPro" id="IPR038664">
    <property type="entry name" value="Gar1/Naf1_Cbf5-bd_sf"/>
</dbReference>
<keyword evidence="7" id="KW-0687">Ribonucleoprotein</keyword>